<keyword evidence="5" id="KW-0472">Membrane</keyword>
<dbReference type="SMART" id="SM00321">
    <property type="entry name" value="WSC"/>
    <property type="match status" value="2"/>
</dbReference>
<dbReference type="InterPro" id="IPR051836">
    <property type="entry name" value="Kremen_rcpt"/>
</dbReference>
<keyword evidence="6" id="KW-0325">Glycoprotein</keyword>
<dbReference type="EMBL" id="ML178821">
    <property type="protein sequence ID" value="TFL02773.1"/>
    <property type="molecule type" value="Genomic_DNA"/>
</dbReference>
<dbReference type="Pfam" id="PF01822">
    <property type="entry name" value="WSC"/>
    <property type="match status" value="2"/>
</dbReference>
<feature type="chain" id="PRO_5023082554" evidence="7">
    <location>
        <begin position="20"/>
        <end position="232"/>
    </location>
</feature>
<sequence length="232" mass="25045">MNLKLTPLVPFALAQLAAAVSTVPSQSWTSLGCYKDESTARKLDLARQSSTRMTVKRCQAFCSAQHYTLAGVEYGGECWCDHKLRSPDDKVPRSTCNQPCSGNKKEKCGGANLIEVFYTPAHVADGPFVRPGANGYVVVECRSDAVANRTLPVLATDLAKPVEMSSCTKACKAGGYTFAGVEFGAECFCGNELSPSSRVVDWDDCFDVPCEGDRKEVCGGPDRLLVYAKSQF</sequence>
<protein>
    <submittedName>
        <fullName evidence="9">WSC domain-containing protein</fullName>
    </submittedName>
</protein>
<dbReference type="PROSITE" id="PS51257">
    <property type="entry name" value="PROKAR_LIPOPROTEIN"/>
    <property type="match status" value="1"/>
</dbReference>
<evidence type="ECO:0000256" key="7">
    <source>
        <dbReference type="SAM" id="SignalP"/>
    </source>
</evidence>
<evidence type="ECO:0000256" key="3">
    <source>
        <dbReference type="ARBA" id="ARBA00022729"/>
    </source>
</evidence>
<keyword evidence="2" id="KW-0812">Transmembrane</keyword>
<evidence type="ECO:0000256" key="2">
    <source>
        <dbReference type="ARBA" id="ARBA00022692"/>
    </source>
</evidence>
<keyword evidence="4" id="KW-1133">Transmembrane helix</keyword>
<dbReference type="InterPro" id="IPR002889">
    <property type="entry name" value="WSC_carb-bd"/>
</dbReference>
<name>A0A5C3QLH6_9AGAR</name>
<comment type="subcellular location">
    <subcellularLocation>
        <location evidence="1">Membrane</location>
        <topology evidence="1">Single-pass membrane protein</topology>
    </subcellularLocation>
</comment>
<evidence type="ECO:0000256" key="1">
    <source>
        <dbReference type="ARBA" id="ARBA00004167"/>
    </source>
</evidence>
<keyword evidence="3 7" id="KW-0732">Signal</keyword>
<reference evidence="9 10" key="1">
    <citation type="journal article" date="2019" name="Nat. Ecol. Evol.">
        <title>Megaphylogeny resolves global patterns of mushroom evolution.</title>
        <authorList>
            <person name="Varga T."/>
            <person name="Krizsan K."/>
            <person name="Foldi C."/>
            <person name="Dima B."/>
            <person name="Sanchez-Garcia M."/>
            <person name="Sanchez-Ramirez S."/>
            <person name="Szollosi G.J."/>
            <person name="Szarkandi J.G."/>
            <person name="Papp V."/>
            <person name="Albert L."/>
            <person name="Andreopoulos W."/>
            <person name="Angelini C."/>
            <person name="Antonin V."/>
            <person name="Barry K.W."/>
            <person name="Bougher N.L."/>
            <person name="Buchanan P."/>
            <person name="Buyck B."/>
            <person name="Bense V."/>
            <person name="Catcheside P."/>
            <person name="Chovatia M."/>
            <person name="Cooper J."/>
            <person name="Damon W."/>
            <person name="Desjardin D."/>
            <person name="Finy P."/>
            <person name="Geml J."/>
            <person name="Haridas S."/>
            <person name="Hughes K."/>
            <person name="Justo A."/>
            <person name="Karasinski D."/>
            <person name="Kautmanova I."/>
            <person name="Kiss B."/>
            <person name="Kocsube S."/>
            <person name="Kotiranta H."/>
            <person name="LaButti K.M."/>
            <person name="Lechner B.E."/>
            <person name="Liimatainen K."/>
            <person name="Lipzen A."/>
            <person name="Lukacs Z."/>
            <person name="Mihaltcheva S."/>
            <person name="Morgado L.N."/>
            <person name="Niskanen T."/>
            <person name="Noordeloos M.E."/>
            <person name="Ohm R.A."/>
            <person name="Ortiz-Santana B."/>
            <person name="Ovrebo C."/>
            <person name="Racz N."/>
            <person name="Riley R."/>
            <person name="Savchenko A."/>
            <person name="Shiryaev A."/>
            <person name="Soop K."/>
            <person name="Spirin V."/>
            <person name="Szebenyi C."/>
            <person name="Tomsovsky M."/>
            <person name="Tulloss R.E."/>
            <person name="Uehling J."/>
            <person name="Grigoriev I.V."/>
            <person name="Vagvolgyi C."/>
            <person name="Papp T."/>
            <person name="Martin F.M."/>
            <person name="Miettinen O."/>
            <person name="Hibbett D.S."/>
            <person name="Nagy L.G."/>
        </authorList>
    </citation>
    <scope>NUCLEOTIDE SEQUENCE [LARGE SCALE GENOMIC DNA]</scope>
    <source>
        <strain evidence="9 10">CBS 309.79</strain>
    </source>
</reference>
<dbReference type="STRING" id="1884261.A0A5C3QLH6"/>
<feature type="domain" description="WSC" evidence="8">
    <location>
        <begin position="135"/>
        <end position="230"/>
    </location>
</feature>
<proteinExistence type="predicted"/>
<evidence type="ECO:0000256" key="6">
    <source>
        <dbReference type="ARBA" id="ARBA00023180"/>
    </source>
</evidence>
<keyword evidence="10" id="KW-1185">Reference proteome</keyword>
<evidence type="ECO:0000259" key="8">
    <source>
        <dbReference type="PROSITE" id="PS51212"/>
    </source>
</evidence>
<dbReference type="Proteomes" id="UP000305067">
    <property type="component" value="Unassembled WGS sequence"/>
</dbReference>
<evidence type="ECO:0000313" key="9">
    <source>
        <dbReference type="EMBL" id="TFL02773.1"/>
    </source>
</evidence>
<feature type="domain" description="WSC" evidence="8">
    <location>
        <begin position="27"/>
        <end position="120"/>
    </location>
</feature>
<dbReference type="PROSITE" id="PS51212">
    <property type="entry name" value="WSC"/>
    <property type="match status" value="2"/>
</dbReference>
<dbReference type="GO" id="GO:0005886">
    <property type="term" value="C:plasma membrane"/>
    <property type="evidence" value="ECO:0007669"/>
    <property type="project" value="TreeGrafter"/>
</dbReference>
<accession>A0A5C3QLH6</accession>
<evidence type="ECO:0000256" key="5">
    <source>
        <dbReference type="ARBA" id="ARBA00023136"/>
    </source>
</evidence>
<dbReference type="AlphaFoldDB" id="A0A5C3QLH6"/>
<feature type="signal peptide" evidence="7">
    <location>
        <begin position="1"/>
        <end position="19"/>
    </location>
</feature>
<dbReference type="PANTHER" id="PTHR24269:SF16">
    <property type="entry name" value="PROTEIN SLG1"/>
    <property type="match status" value="1"/>
</dbReference>
<organism evidence="9 10">
    <name type="scientific">Pterulicium gracile</name>
    <dbReference type="NCBI Taxonomy" id="1884261"/>
    <lineage>
        <taxon>Eukaryota</taxon>
        <taxon>Fungi</taxon>
        <taxon>Dikarya</taxon>
        <taxon>Basidiomycota</taxon>
        <taxon>Agaricomycotina</taxon>
        <taxon>Agaricomycetes</taxon>
        <taxon>Agaricomycetidae</taxon>
        <taxon>Agaricales</taxon>
        <taxon>Pleurotineae</taxon>
        <taxon>Pterulaceae</taxon>
        <taxon>Pterulicium</taxon>
    </lineage>
</organism>
<gene>
    <name evidence="9" type="ORF">BDV98DRAFT_591605</name>
</gene>
<dbReference type="PANTHER" id="PTHR24269">
    <property type="entry name" value="KREMEN PROTEIN"/>
    <property type="match status" value="1"/>
</dbReference>
<evidence type="ECO:0000313" key="10">
    <source>
        <dbReference type="Proteomes" id="UP000305067"/>
    </source>
</evidence>
<dbReference type="OrthoDB" id="5985073at2759"/>
<evidence type="ECO:0000256" key="4">
    <source>
        <dbReference type="ARBA" id="ARBA00022989"/>
    </source>
</evidence>